<organism evidence="7 8">
    <name type="scientific">Lamprobacter modestohalophilus</name>
    <dbReference type="NCBI Taxonomy" id="1064514"/>
    <lineage>
        <taxon>Bacteria</taxon>
        <taxon>Pseudomonadati</taxon>
        <taxon>Pseudomonadota</taxon>
        <taxon>Gammaproteobacteria</taxon>
        <taxon>Chromatiales</taxon>
        <taxon>Chromatiaceae</taxon>
        <taxon>Lamprobacter</taxon>
    </lineage>
</organism>
<dbReference type="SUPFAM" id="SSF55073">
    <property type="entry name" value="Nucleotide cyclase"/>
    <property type="match status" value="1"/>
</dbReference>
<dbReference type="InterPro" id="IPR043128">
    <property type="entry name" value="Rev_trsase/Diguanyl_cyclase"/>
</dbReference>
<feature type="modified residue" description="4-aspartylphosphate" evidence="3">
    <location>
        <position position="103"/>
    </location>
</feature>
<feature type="domain" description="Response regulatory" evidence="4">
    <location>
        <begin position="55"/>
        <end position="170"/>
    </location>
</feature>
<dbReference type="EMBL" id="NRRY01000063">
    <property type="protein sequence ID" value="MBK1621240.1"/>
    <property type="molecule type" value="Genomic_DNA"/>
</dbReference>
<dbReference type="PANTHER" id="PTHR33121">
    <property type="entry name" value="CYCLIC DI-GMP PHOSPHODIESTERASE PDEF"/>
    <property type="match status" value="1"/>
</dbReference>
<evidence type="ECO:0000313" key="7">
    <source>
        <dbReference type="EMBL" id="MBK1621240.1"/>
    </source>
</evidence>
<dbReference type="GO" id="GO:0071111">
    <property type="term" value="F:cyclic-guanylate-specific phosphodiesterase activity"/>
    <property type="evidence" value="ECO:0007669"/>
    <property type="project" value="UniProtKB-EC"/>
</dbReference>
<dbReference type="SMART" id="SM00267">
    <property type="entry name" value="GGDEF"/>
    <property type="match status" value="1"/>
</dbReference>
<dbReference type="SUPFAM" id="SSF141868">
    <property type="entry name" value="EAL domain-like"/>
    <property type="match status" value="1"/>
</dbReference>
<keyword evidence="8" id="KW-1185">Reference proteome</keyword>
<dbReference type="GO" id="GO:0000160">
    <property type="term" value="P:phosphorelay signal transduction system"/>
    <property type="evidence" value="ECO:0007669"/>
    <property type="project" value="InterPro"/>
</dbReference>
<dbReference type="InterPro" id="IPR001789">
    <property type="entry name" value="Sig_transdc_resp-reg_receiver"/>
</dbReference>
<dbReference type="FunFam" id="3.20.20.450:FF:000001">
    <property type="entry name" value="Cyclic di-GMP phosphodiesterase yahA"/>
    <property type="match status" value="1"/>
</dbReference>
<dbReference type="SUPFAM" id="SSF55785">
    <property type="entry name" value="PYP-like sensor domain (PAS domain)"/>
    <property type="match status" value="1"/>
</dbReference>
<dbReference type="InterPro" id="IPR029787">
    <property type="entry name" value="Nucleotide_cyclase"/>
</dbReference>
<gene>
    <name evidence="7" type="ORF">CKO42_23045</name>
</gene>
<evidence type="ECO:0000256" key="1">
    <source>
        <dbReference type="ARBA" id="ARBA00012282"/>
    </source>
</evidence>
<keyword evidence="3" id="KW-0597">Phosphoprotein</keyword>
<evidence type="ECO:0000259" key="5">
    <source>
        <dbReference type="PROSITE" id="PS50883"/>
    </source>
</evidence>
<proteinExistence type="predicted"/>
<dbReference type="Pfam" id="PF00563">
    <property type="entry name" value="EAL"/>
    <property type="match status" value="1"/>
</dbReference>
<dbReference type="Pfam" id="PF00990">
    <property type="entry name" value="GGDEF"/>
    <property type="match status" value="1"/>
</dbReference>
<dbReference type="Gene3D" id="3.30.70.270">
    <property type="match status" value="1"/>
</dbReference>
<dbReference type="InterPro" id="IPR011006">
    <property type="entry name" value="CheY-like_superfamily"/>
</dbReference>
<comment type="caution">
    <text evidence="7">The sequence shown here is derived from an EMBL/GenBank/DDBJ whole genome shotgun (WGS) entry which is preliminary data.</text>
</comment>
<dbReference type="CDD" id="cd01948">
    <property type="entry name" value="EAL"/>
    <property type="match status" value="1"/>
</dbReference>
<dbReference type="InterPro" id="IPR000160">
    <property type="entry name" value="GGDEF_dom"/>
</dbReference>
<dbReference type="Gene3D" id="3.20.20.450">
    <property type="entry name" value="EAL domain"/>
    <property type="match status" value="1"/>
</dbReference>
<keyword evidence="2" id="KW-0973">c-di-GMP</keyword>
<evidence type="ECO:0000256" key="3">
    <source>
        <dbReference type="PROSITE-ProRule" id="PRU00169"/>
    </source>
</evidence>
<dbReference type="InterPro" id="IPR035919">
    <property type="entry name" value="EAL_sf"/>
</dbReference>
<accession>A0A9X1B652</accession>
<evidence type="ECO:0000256" key="2">
    <source>
        <dbReference type="ARBA" id="ARBA00022636"/>
    </source>
</evidence>
<dbReference type="SMART" id="SM00448">
    <property type="entry name" value="REC"/>
    <property type="match status" value="1"/>
</dbReference>
<evidence type="ECO:0000259" key="4">
    <source>
        <dbReference type="PROSITE" id="PS50110"/>
    </source>
</evidence>
<evidence type="ECO:0000313" key="8">
    <source>
        <dbReference type="Proteomes" id="UP001138768"/>
    </source>
</evidence>
<dbReference type="InterPro" id="IPR050706">
    <property type="entry name" value="Cyclic-di-GMP_PDE-like"/>
</dbReference>
<feature type="domain" description="EAL" evidence="5">
    <location>
        <begin position="489"/>
        <end position="743"/>
    </location>
</feature>
<dbReference type="PROSITE" id="PS50110">
    <property type="entry name" value="RESPONSE_REGULATORY"/>
    <property type="match status" value="1"/>
</dbReference>
<dbReference type="EC" id="3.1.4.52" evidence="1"/>
<dbReference type="PROSITE" id="PS50887">
    <property type="entry name" value="GGDEF"/>
    <property type="match status" value="1"/>
</dbReference>
<name>A0A9X1B652_9GAMM</name>
<dbReference type="InterPro" id="IPR001633">
    <property type="entry name" value="EAL_dom"/>
</dbReference>
<dbReference type="SMART" id="SM00052">
    <property type="entry name" value="EAL"/>
    <property type="match status" value="1"/>
</dbReference>
<dbReference type="AlphaFoldDB" id="A0A9X1B652"/>
<evidence type="ECO:0000259" key="6">
    <source>
        <dbReference type="PROSITE" id="PS50887"/>
    </source>
</evidence>
<dbReference type="Pfam" id="PF00072">
    <property type="entry name" value="Response_reg"/>
    <property type="match status" value="1"/>
</dbReference>
<sequence length="762" mass="84410">MFAWVNATHPHRHRCSTDAEPDLQAQQVCADKPAAETAYRGVQVDPQPTTNDRPRILAVDDDPITTLIIEDSLAHRFQVEIANSGEQALQLFEQLSPDLILLDVMMQGMDGFEVCTALRSHSKGQTLPVVMLTSQDDLGSIARAFEVGATDFIAKPINTALIAHRVAYLLRAHATLKALARQERQLAAAQRIARLGHWEFNPAQDRFQFAEAACELLNLPHQPQGLSLHQVLAQVHPRERAEIEQHLLSLDLEQRPSVQFEHRLCAGPRVLRQNVEYSSELGGWLGTVQDVTAMHRSAQRIIKLAYYDRATGLPNRDFFLEYLQRRLDQDDTAELCVLVVEIDALKRVGMGWGQAVTEPLARNLSRRLTADLDITAPEAPLPSPQAWNPDQPLLLARISDAAFALFATADSQAALRLSQRLLTVLSQPLRVTGIELPMKAKVGLSNALDCDQDANTVLHHALAATATACQSADKVQTYHRDLDIGERSRLTLEARLRRAIDQHELELWYQPKVDGRSGRLIGAEGLVRWRDPKEGLIPPGHFIPLAEETGLIVPLTNQVLDLVCADLSLMHAPGLSPVKVSVNISAAQLDDERLPEEIAQRLSSAGLSPLDLELEITERALMARLDSVLGTLSALHRLGISLSLDDFGTGYSSLGYLGRFPIDELKIDQSFVRDLGTGAADEMVVRAIVALARGLGLWVIAEGIETQEQATWLCANGCEWHQGYLYSRPLERDAFLQLLDRRAPPPWNALPCLSARSDRARR</sequence>
<dbReference type="PROSITE" id="PS50883">
    <property type="entry name" value="EAL"/>
    <property type="match status" value="1"/>
</dbReference>
<reference evidence="7 8" key="1">
    <citation type="journal article" date="2020" name="Microorganisms">
        <title>Osmotic Adaptation and Compatible Solute Biosynthesis of Phototrophic Bacteria as Revealed from Genome Analyses.</title>
        <authorList>
            <person name="Imhoff J.F."/>
            <person name="Rahn T."/>
            <person name="Kunzel S."/>
            <person name="Keller A."/>
            <person name="Neulinger S.C."/>
        </authorList>
    </citation>
    <scope>NUCLEOTIDE SEQUENCE [LARGE SCALE GENOMIC DNA]</scope>
    <source>
        <strain evidence="7 8">DSM 25653</strain>
    </source>
</reference>
<dbReference type="PANTHER" id="PTHR33121:SF79">
    <property type="entry name" value="CYCLIC DI-GMP PHOSPHODIESTERASE PDED-RELATED"/>
    <property type="match status" value="1"/>
</dbReference>
<dbReference type="Proteomes" id="UP001138768">
    <property type="component" value="Unassembled WGS sequence"/>
</dbReference>
<dbReference type="Gene3D" id="3.30.450.20">
    <property type="entry name" value="PAS domain"/>
    <property type="match status" value="1"/>
</dbReference>
<dbReference type="Gene3D" id="3.40.50.2300">
    <property type="match status" value="1"/>
</dbReference>
<dbReference type="InterPro" id="IPR035965">
    <property type="entry name" value="PAS-like_dom_sf"/>
</dbReference>
<dbReference type="SUPFAM" id="SSF52172">
    <property type="entry name" value="CheY-like"/>
    <property type="match status" value="1"/>
</dbReference>
<feature type="domain" description="GGDEF" evidence="6">
    <location>
        <begin position="333"/>
        <end position="480"/>
    </location>
</feature>
<protein>
    <recommendedName>
        <fullName evidence="1">cyclic-guanylate-specific phosphodiesterase</fullName>
        <ecNumber evidence="1">3.1.4.52</ecNumber>
    </recommendedName>
</protein>